<evidence type="ECO:0000259" key="1">
    <source>
        <dbReference type="Pfam" id="PF00085"/>
    </source>
</evidence>
<dbReference type="OrthoDB" id="2121326at2759"/>
<evidence type="ECO:0000313" key="3">
    <source>
        <dbReference type="Proteomes" id="UP000192758"/>
    </source>
</evidence>
<dbReference type="VEuPathDB" id="MicrosporidiaDB:EHP00_1272"/>
<dbReference type="CDD" id="cd02947">
    <property type="entry name" value="TRX_family"/>
    <property type="match status" value="1"/>
</dbReference>
<organism evidence="2 3">
    <name type="scientific">Ecytonucleospora hepatopenaei</name>
    <dbReference type="NCBI Taxonomy" id="646526"/>
    <lineage>
        <taxon>Eukaryota</taxon>
        <taxon>Fungi</taxon>
        <taxon>Fungi incertae sedis</taxon>
        <taxon>Microsporidia</taxon>
        <taxon>Enterocytozoonidae</taxon>
        <taxon>Ecytonucleospora</taxon>
    </lineage>
</organism>
<dbReference type="Gene3D" id="3.40.30.10">
    <property type="entry name" value="Glutaredoxin"/>
    <property type="match status" value="1"/>
</dbReference>
<evidence type="ECO:0000313" key="2">
    <source>
        <dbReference type="EMBL" id="OQS54784.1"/>
    </source>
</evidence>
<keyword evidence="3" id="KW-1185">Reference proteome</keyword>
<dbReference type="AlphaFoldDB" id="A0A1W0E6A5"/>
<name>A0A1W0E6A5_9MICR</name>
<protein>
    <recommendedName>
        <fullName evidence="1">Thioredoxin domain-containing protein</fullName>
    </recommendedName>
</protein>
<reference evidence="2 3" key="1">
    <citation type="journal article" date="2017" name="Environ. Microbiol.">
        <title>Decay of the glycolytic pathway and adaptation to intranuclear parasitism within Enterocytozoonidae microsporidia.</title>
        <authorList>
            <person name="Wiredu Boakye D."/>
            <person name="Jaroenlak P."/>
            <person name="Prachumwat A."/>
            <person name="Williams T.A."/>
            <person name="Bateman K.S."/>
            <person name="Itsathitphaisarn O."/>
            <person name="Sritunyalucksana K."/>
            <person name="Paszkiewicz K.H."/>
            <person name="Moore K.A."/>
            <person name="Stentiford G.D."/>
            <person name="Williams B.A."/>
        </authorList>
    </citation>
    <scope>NUCLEOTIDE SEQUENCE [LARGE SCALE GENOMIC DNA]</scope>
    <source>
        <strain evidence="2 3">TH1</strain>
    </source>
</reference>
<dbReference type="EMBL" id="MNPJ01000017">
    <property type="protein sequence ID" value="OQS54784.1"/>
    <property type="molecule type" value="Genomic_DNA"/>
</dbReference>
<gene>
    <name evidence="2" type="ORF">EHP00_1272</name>
</gene>
<dbReference type="InterPro" id="IPR013766">
    <property type="entry name" value="Thioredoxin_domain"/>
</dbReference>
<dbReference type="InterPro" id="IPR036249">
    <property type="entry name" value="Thioredoxin-like_sf"/>
</dbReference>
<dbReference type="SUPFAM" id="SSF52833">
    <property type="entry name" value="Thioredoxin-like"/>
    <property type="match status" value="1"/>
</dbReference>
<comment type="caution">
    <text evidence="2">The sequence shown here is derived from an EMBL/GenBank/DDBJ whole genome shotgun (WGS) entry which is preliminary data.</text>
</comment>
<sequence>MVIQAKSNYDSRTEKNIRFVTPTTVAELKTYGVPSLFVKVYSNRCPPCRRLASFLEDYKTKKDIVVANINAEEQSELFLVLKEKYEINSIPFFACVTPELETIDKTLGFNEEKVVQMLEK</sequence>
<dbReference type="Proteomes" id="UP000192758">
    <property type="component" value="Unassembled WGS sequence"/>
</dbReference>
<dbReference type="Pfam" id="PF00085">
    <property type="entry name" value="Thioredoxin"/>
    <property type="match status" value="1"/>
</dbReference>
<accession>A0A1W0E6A5</accession>
<proteinExistence type="predicted"/>
<feature type="domain" description="Thioredoxin" evidence="1">
    <location>
        <begin position="36"/>
        <end position="119"/>
    </location>
</feature>